<evidence type="ECO:0000313" key="1">
    <source>
        <dbReference type="EMBL" id="EME77039.1"/>
    </source>
</evidence>
<proteinExistence type="predicted"/>
<dbReference type="EMBL" id="KB446571">
    <property type="protein sequence ID" value="EME77039.1"/>
    <property type="molecule type" value="Genomic_DNA"/>
</dbReference>
<dbReference type="GeneID" id="19335899"/>
<dbReference type="Proteomes" id="UP000016932">
    <property type="component" value="Unassembled WGS sequence"/>
</dbReference>
<dbReference type="OrthoDB" id="10558258at2759"/>
<keyword evidence="2" id="KW-1185">Reference proteome</keyword>
<dbReference type="AlphaFoldDB" id="M2ZD41"/>
<evidence type="ECO:0000313" key="2">
    <source>
        <dbReference type="Proteomes" id="UP000016932"/>
    </source>
</evidence>
<dbReference type="HOGENOM" id="CLU_619827_0_0_1"/>
<reference evidence="1 2" key="1">
    <citation type="journal article" date="2012" name="PLoS Pathog.">
        <title>Diverse lifestyles and strategies of plant pathogenesis encoded in the genomes of eighteen Dothideomycetes fungi.</title>
        <authorList>
            <person name="Ohm R.A."/>
            <person name="Feau N."/>
            <person name="Henrissat B."/>
            <person name="Schoch C.L."/>
            <person name="Horwitz B.A."/>
            <person name="Barry K.W."/>
            <person name="Condon B.J."/>
            <person name="Copeland A.C."/>
            <person name="Dhillon B."/>
            <person name="Glaser F."/>
            <person name="Hesse C.N."/>
            <person name="Kosti I."/>
            <person name="LaButti K."/>
            <person name="Lindquist E.A."/>
            <person name="Lucas S."/>
            <person name="Salamov A.A."/>
            <person name="Bradshaw R.E."/>
            <person name="Ciuffetti L."/>
            <person name="Hamelin R.C."/>
            <person name="Kema G.H.J."/>
            <person name="Lawrence C."/>
            <person name="Scott J.A."/>
            <person name="Spatafora J.W."/>
            <person name="Turgeon B.G."/>
            <person name="de Wit P.J.G.M."/>
            <person name="Zhong S."/>
            <person name="Goodwin S.B."/>
            <person name="Grigoriev I.V."/>
        </authorList>
    </citation>
    <scope>NUCLEOTIDE SEQUENCE [LARGE SCALE GENOMIC DNA]</scope>
    <source>
        <strain evidence="1 2">CIRAD86</strain>
    </source>
</reference>
<sequence length="442" mass="49225">MRTFAFLSSSLPCLKSCASTMMHSPSASTRTLHRKYASVTEHQPLIPPQRRLSDVSTASERSDCNANHACSRRASVADLVKTYETNASALRPSCLPFPLHSDNAKNWTHEEHDDAGLGAERSPIQTPTQDLDRQSDSDTLALALSSIATLAALESAVMDSCEECVMRAANVPLPDDAAPAPPGILEQFRLRIDVTLNQLRRPAVRFLWRWILQPLLVILLKELISTHVIGPSNTTTTTNAAAADPYYTSLQQAQRDFAAIALSAQTSNLWCLPSYSWWPNPYHVPSTHHPCPEVDIWSEASSYTYQILWPTSDVSLPIHIRDSWAHTADDYLKLLRQAGHLVRITAMHHNEGHVAQAVFANVTYAEAKLRKLTTTTITDISSASDSLLDFFVPGRILGFHEQGGGEEEDYFGLTLQAREQLIQAFWALHEGFRTVIWVETRF</sequence>
<gene>
    <name evidence="1" type="ORF">MYCFIDRAFT_200816</name>
</gene>
<accession>M2ZD41</accession>
<dbReference type="RefSeq" id="XP_007932364.1">
    <property type="nucleotide sequence ID" value="XM_007934173.1"/>
</dbReference>
<dbReference type="VEuPathDB" id="FungiDB:MYCFIDRAFT_200816"/>
<name>M2ZD41_PSEFD</name>
<organism evidence="1 2">
    <name type="scientific">Pseudocercospora fijiensis (strain CIRAD86)</name>
    <name type="common">Black leaf streak disease fungus</name>
    <name type="synonym">Mycosphaerella fijiensis</name>
    <dbReference type="NCBI Taxonomy" id="383855"/>
    <lineage>
        <taxon>Eukaryota</taxon>
        <taxon>Fungi</taxon>
        <taxon>Dikarya</taxon>
        <taxon>Ascomycota</taxon>
        <taxon>Pezizomycotina</taxon>
        <taxon>Dothideomycetes</taxon>
        <taxon>Dothideomycetidae</taxon>
        <taxon>Mycosphaerellales</taxon>
        <taxon>Mycosphaerellaceae</taxon>
        <taxon>Pseudocercospora</taxon>
    </lineage>
</organism>
<protein>
    <submittedName>
        <fullName evidence="1">Uncharacterized protein</fullName>
    </submittedName>
</protein>
<dbReference type="KEGG" id="pfj:MYCFIDRAFT_200816"/>